<evidence type="ECO:0000313" key="1">
    <source>
        <dbReference type="EMBL" id="BAB29746.1"/>
    </source>
</evidence>
<name>Q9D5L1_MOUSE</name>
<proteinExistence type="evidence at transcript level"/>
<dbReference type="MGI" id="MGI:1921879">
    <property type="gene designation" value="4930426L09Rik"/>
</dbReference>
<accession>Q9D5L1</accession>
<evidence type="ECO:0000313" key="2">
    <source>
        <dbReference type="MGI" id="MGI:1921879"/>
    </source>
</evidence>
<reference evidence="1" key="8">
    <citation type="journal article" date="2005" name="Science">
        <title>Antisense Transcription in the Mammalian Transcriptome.</title>
        <authorList>
            <consortium name="RIKEN Genome Exploration Research Group and Genome Science Group (Genome Network Project Core Group) and the FANTOM Consortium"/>
        </authorList>
    </citation>
    <scope>NUCLEOTIDE SEQUENCE</scope>
    <source>
        <strain evidence="1">C57BL/6J</strain>
        <tissue evidence="1">Testis</tissue>
    </source>
</reference>
<reference evidence="1" key="3">
    <citation type="journal article" date="2000" name="Genome Res.">
        <title>RIKEN integrated sequence analysis (RISA) system--384-format sequencing pipeline with 384 multicapillary sequencer.</title>
        <authorList>
            <person name="Shibata K."/>
            <person name="Itoh M."/>
            <person name="Aizawa K."/>
            <person name="Nagaoka S."/>
            <person name="Sasaki N."/>
            <person name="Carninci P."/>
            <person name="Konno H."/>
            <person name="Akiyama J."/>
            <person name="Nishi K."/>
            <person name="Kitsunai T."/>
            <person name="Tashiro H."/>
            <person name="Itoh M."/>
            <person name="Sumi N."/>
            <person name="Ishii Y."/>
            <person name="Nakamura S."/>
            <person name="Hazama M."/>
            <person name="Nishine T."/>
            <person name="Harada A."/>
            <person name="Yamamoto R."/>
            <person name="Matsumoto H."/>
            <person name="Sakaguchi S."/>
            <person name="Ikegami T."/>
            <person name="Kashiwagi K."/>
            <person name="Fujiwake S."/>
            <person name="Inoue K."/>
            <person name="Togawa Y."/>
            <person name="Izawa M."/>
            <person name="Ohara E."/>
            <person name="Watahiki M."/>
            <person name="Yoneda Y."/>
            <person name="Ishikawa T."/>
            <person name="Ozawa K."/>
            <person name="Tanaka T."/>
            <person name="Matsuura S."/>
            <person name="Kawai J."/>
            <person name="Okazaki Y."/>
            <person name="Muramatsu M."/>
            <person name="Inoue Y."/>
            <person name="Kira A."/>
            <person name="Hayashizaki Y."/>
        </authorList>
    </citation>
    <scope>NUCLEOTIDE SEQUENCE</scope>
    <source>
        <strain evidence="1">C57BL/6J</strain>
        <tissue evidence="1">Testis</tissue>
    </source>
</reference>
<gene>
    <name evidence="2" type="primary">4930426L09Rik</name>
</gene>
<dbReference type="AlphaFoldDB" id="Q9D5L1"/>
<reference evidence="1" key="2">
    <citation type="journal article" date="2000" name="Genome Res.">
        <title>Normalization and subtraction of cap-trapper-selected cDNAs to prepare full-length cDNA libraries for rapid discovery of new genes.</title>
        <authorList>
            <person name="Carninci P."/>
            <person name="Shibata Y."/>
            <person name="Hayatsu N."/>
            <person name="Sugahara Y."/>
            <person name="Shibata K."/>
            <person name="Itoh M."/>
            <person name="Konno H."/>
            <person name="Okazaki Y."/>
            <person name="Muramatsu M."/>
            <person name="Hayashizaki Y."/>
        </authorList>
    </citation>
    <scope>NUCLEOTIDE SEQUENCE</scope>
    <source>
        <strain evidence="1">C57BL/6J</strain>
        <tissue evidence="1">Testis</tissue>
    </source>
</reference>
<reference evidence="1" key="7">
    <citation type="journal article" date="2005" name="Science">
        <title>The Transcriptional Landscape of the Mammalian Genome.</title>
        <authorList>
            <consortium name="The FANTOM Consortium"/>
            <consortium name="Riken Genome Exploration Research Group and Genome Science Group (Genome Network Project Core Group)"/>
        </authorList>
    </citation>
    <scope>NUCLEOTIDE SEQUENCE</scope>
    <source>
        <strain evidence="1">C57BL/6J</strain>
        <tissue evidence="1">Testis</tissue>
    </source>
</reference>
<reference evidence="1" key="5">
    <citation type="journal article" date="2001" name="Nature">
        <title>Functional annotation of a full-length mouse cDNA collection.</title>
        <authorList>
            <consortium name="The RIKEN Genome Exploration Research Group Phase II Team and the FANTOM Consortium"/>
        </authorList>
    </citation>
    <scope>NUCLEOTIDE SEQUENCE</scope>
    <source>
        <strain evidence="1">C57BL/6J</strain>
        <tissue evidence="1">Testis</tissue>
    </source>
</reference>
<reference evidence="1" key="6">
    <citation type="journal article" date="2002" name="Nature">
        <title>Analysis of the mouse transcriptome based on functional annotation of 60,770 full-length cDNAs.</title>
        <authorList>
            <consortium name="The FANTOM Consortium and the RIKEN Genome Exploration Research Group Phase I and II Team"/>
        </authorList>
    </citation>
    <scope>NUCLEOTIDE SEQUENCE</scope>
    <source>
        <strain evidence="1">C57BL/6J</strain>
        <tissue evidence="1">Testis</tissue>
    </source>
</reference>
<reference evidence="1" key="1">
    <citation type="journal article" date="1999" name="Methods Enzymol.">
        <title>High-efficiency full-length cDNA cloning.</title>
        <authorList>
            <person name="Carninci P."/>
            <person name="Hayashizaki Y."/>
        </authorList>
    </citation>
    <scope>NUCLEOTIDE SEQUENCE</scope>
    <source>
        <strain evidence="1">C57BL/6J</strain>
        <tissue evidence="1">Testis</tissue>
    </source>
</reference>
<protein>
    <submittedName>
        <fullName evidence="1">Uncharacterized protein</fullName>
    </submittedName>
</protein>
<sequence length="123" mass="13668">MHGAARNVREPPLPVPRAGEFVGPRALLRGPGLPQHLRKGPWLLFVNCLPGSPRLELPNLLYPGWAFPCYRILECHSQPTLGFFTETPALVKTAMPQSGPFAWNPSFCRPPLPSLILDMHLLI</sequence>
<reference evidence="1" key="4">
    <citation type="submission" date="2000-07" db="EMBL/GenBank/DDBJ databases">
        <authorList>
            <person name="Adachi J."/>
            <person name="Aizawa K."/>
            <person name="Akahira S."/>
            <person name="Akimura T."/>
            <person name="Arai A."/>
            <person name="Aono H."/>
            <person name="Arakawa T."/>
            <person name="Bono H."/>
            <person name="Carninci P."/>
            <person name="Fukuda S."/>
            <person name="Fukunishi Y."/>
            <person name="Furuno M."/>
            <person name="Hanagaki T."/>
            <person name="Hara A."/>
            <person name="Hayatsu N."/>
            <person name="Hiramoto K."/>
            <person name="Hiraoka T."/>
            <person name="Hori F."/>
            <person name="Imotani K."/>
            <person name="Ishii Y."/>
            <person name="Itoh M."/>
            <person name="Izawa M."/>
            <person name="Kasukawa T."/>
            <person name="Kato H."/>
            <person name="Kawai J."/>
            <person name="Kojima Y."/>
            <person name="Konno H."/>
            <person name="Kouda M."/>
            <person name="Koya S."/>
            <person name="Kurihara C."/>
            <person name="Matsuyama T."/>
            <person name="Miyazaki A."/>
            <person name="Nishi K."/>
            <person name="Nomura K."/>
            <person name="Numazaki R."/>
            <person name="Ohno M."/>
            <person name="Okazaki Y."/>
            <person name="Okido T."/>
            <person name="Owa C."/>
            <person name="Saito H."/>
            <person name="Saito R."/>
            <person name="Sakai C."/>
            <person name="Sakai K."/>
            <person name="Sano H."/>
            <person name="Sasaki D."/>
            <person name="Shibata K."/>
            <person name="Shibata Y."/>
            <person name="Shinagawa A."/>
            <person name="Shiraki T."/>
            <person name="Sogabe Y."/>
            <person name="Suzuki H."/>
            <person name="Tagami M."/>
            <person name="Tagawa A."/>
            <person name="Takahashi F."/>
            <person name="Tanaka T."/>
            <person name="Tejima Y."/>
            <person name="Toya T."/>
            <person name="Yamamura T."/>
            <person name="Yasunishi A."/>
            <person name="Yoshida K."/>
            <person name="Yoshino M."/>
            <person name="Muramatsu M."/>
            <person name="Hayashizaki Y."/>
        </authorList>
    </citation>
    <scope>NUCLEOTIDE SEQUENCE</scope>
    <source>
        <strain evidence="1">C57BL/6J</strain>
        <tissue evidence="1">Testis</tissue>
    </source>
</reference>
<dbReference type="AGR" id="MGI:1921879"/>
<organism evidence="1">
    <name type="scientific">Mus musculus</name>
    <name type="common">Mouse</name>
    <dbReference type="NCBI Taxonomy" id="10090"/>
    <lineage>
        <taxon>Eukaryota</taxon>
        <taxon>Metazoa</taxon>
        <taxon>Chordata</taxon>
        <taxon>Craniata</taxon>
        <taxon>Vertebrata</taxon>
        <taxon>Euteleostomi</taxon>
        <taxon>Mammalia</taxon>
        <taxon>Eutheria</taxon>
        <taxon>Euarchontoglires</taxon>
        <taxon>Glires</taxon>
        <taxon>Rodentia</taxon>
        <taxon>Myomorpha</taxon>
        <taxon>Muroidea</taxon>
        <taxon>Muridae</taxon>
        <taxon>Murinae</taxon>
        <taxon>Mus</taxon>
        <taxon>Mus</taxon>
    </lineage>
</organism>
<dbReference type="EMBL" id="AK015207">
    <property type="protein sequence ID" value="BAB29746.1"/>
    <property type="molecule type" value="mRNA"/>
</dbReference>